<proteinExistence type="predicted"/>
<keyword evidence="2" id="KW-1185">Reference proteome</keyword>
<dbReference type="KEGG" id="pyr:P186_1400"/>
<protein>
    <submittedName>
        <fullName evidence="1">Uncharacterized protein</fullName>
    </submittedName>
</protein>
<dbReference type="Proteomes" id="UP000005867">
    <property type="component" value="Chromosome"/>
</dbReference>
<evidence type="ECO:0000313" key="1">
    <source>
        <dbReference type="EMBL" id="AET32827.1"/>
    </source>
</evidence>
<dbReference type="EMBL" id="CP003098">
    <property type="protein sequence ID" value="AET32827.1"/>
    <property type="molecule type" value="Genomic_DNA"/>
</dbReference>
<sequence length="39" mass="4162">MARAVLSYATDSLVSRHGVYEEALAEAVKGAHTCPTLRS</sequence>
<gene>
    <name evidence="1" type="ORF">P186_1400</name>
</gene>
<dbReference type="AlphaFoldDB" id="G7VE54"/>
<dbReference type="HOGENOM" id="CLU_3302880_0_0_2"/>
<accession>G7VE54</accession>
<reference evidence="1 2" key="1">
    <citation type="journal article" date="2012" name="J. Bacteriol.">
        <title>Complete genome sequence of strain 1860, a crenarchaeon of the genus pyrobaculum able to grow with various electron acceptors.</title>
        <authorList>
            <person name="Mardanov A.V."/>
            <person name="Gumerov V.M."/>
            <person name="Slobodkina G.B."/>
            <person name="Beletsky A.V."/>
            <person name="Bonch-Osmolovskaya E.A."/>
            <person name="Ravin N.V."/>
            <person name="Skryabin K.G."/>
        </authorList>
    </citation>
    <scope>NUCLEOTIDE SEQUENCE [LARGE SCALE GENOMIC DNA]</scope>
    <source>
        <strain evidence="1 2">1860</strain>
    </source>
</reference>
<dbReference type="BioCyc" id="PSP1104324:GJSN-1377-MONOMER"/>
<organism evidence="1 2">
    <name type="scientific">Pyrobaculum ferrireducens</name>
    <dbReference type="NCBI Taxonomy" id="1104324"/>
    <lineage>
        <taxon>Archaea</taxon>
        <taxon>Thermoproteota</taxon>
        <taxon>Thermoprotei</taxon>
        <taxon>Thermoproteales</taxon>
        <taxon>Thermoproteaceae</taxon>
        <taxon>Pyrobaculum</taxon>
    </lineage>
</organism>
<evidence type="ECO:0000313" key="2">
    <source>
        <dbReference type="Proteomes" id="UP000005867"/>
    </source>
</evidence>
<name>G7VE54_9CREN</name>